<evidence type="ECO:0000313" key="1">
    <source>
        <dbReference type="EMBL" id="SDC19929.1"/>
    </source>
</evidence>
<dbReference type="EMBL" id="FMZK01000001">
    <property type="protein sequence ID" value="SDC19929.1"/>
    <property type="molecule type" value="Genomic_DNA"/>
</dbReference>
<gene>
    <name evidence="1" type="ORF">SAMN05216505_101735</name>
</gene>
<protein>
    <submittedName>
        <fullName evidence="1">Uncharacterized protein</fullName>
    </submittedName>
</protein>
<dbReference type="Proteomes" id="UP000182100">
    <property type="component" value="Unassembled WGS sequence"/>
</dbReference>
<name>A0A1G6JME9_9ACTN</name>
<accession>A0A1G6JME9</accession>
<reference evidence="2" key="1">
    <citation type="submission" date="2016-10" db="EMBL/GenBank/DDBJ databases">
        <authorList>
            <person name="Varghese N."/>
            <person name="Submissions S."/>
        </authorList>
    </citation>
    <scope>NUCLEOTIDE SEQUENCE [LARGE SCALE GENOMIC DNA]</scope>
    <source>
        <strain evidence="2">CGMCC 4.3504</strain>
    </source>
</reference>
<evidence type="ECO:0000313" key="2">
    <source>
        <dbReference type="Proteomes" id="UP000182100"/>
    </source>
</evidence>
<organism evidence="1 2">
    <name type="scientific">Streptomyces prasinopilosus</name>
    <dbReference type="NCBI Taxonomy" id="67344"/>
    <lineage>
        <taxon>Bacteria</taxon>
        <taxon>Bacillati</taxon>
        <taxon>Actinomycetota</taxon>
        <taxon>Actinomycetes</taxon>
        <taxon>Kitasatosporales</taxon>
        <taxon>Streptomycetaceae</taxon>
        <taxon>Streptomyces</taxon>
    </lineage>
</organism>
<dbReference type="AlphaFoldDB" id="A0A1G6JME9"/>
<keyword evidence="2" id="KW-1185">Reference proteome</keyword>
<proteinExistence type="predicted"/>
<sequence length="56" mass="5530">MAHAVAVAHAGVTARTTVLVHAAATVLVHAAAVRGCSAVRSAQPRSASQRSGPNTS</sequence>